<evidence type="ECO:0000313" key="4">
    <source>
        <dbReference type="Proteomes" id="UP000318055"/>
    </source>
</evidence>
<evidence type="ECO:0000259" key="2">
    <source>
        <dbReference type="Pfam" id="PF09832"/>
    </source>
</evidence>
<dbReference type="EMBL" id="CP042239">
    <property type="protein sequence ID" value="QDX26725.1"/>
    <property type="molecule type" value="Genomic_DNA"/>
</dbReference>
<dbReference type="AlphaFoldDB" id="A0A518RGZ7"/>
<keyword evidence="4" id="KW-1185">Reference proteome</keyword>
<evidence type="ECO:0000256" key="1">
    <source>
        <dbReference type="SAM" id="SignalP"/>
    </source>
</evidence>
<feature type="signal peptide" evidence="1">
    <location>
        <begin position="1"/>
        <end position="18"/>
    </location>
</feature>
<proteinExistence type="predicted"/>
<dbReference type="Pfam" id="PF09832">
    <property type="entry name" value="DUF2059"/>
    <property type="match status" value="1"/>
</dbReference>
<accession>A0A518RGZ7</accession>
<dbReference type="OrthoDB" id="5327699at2"/>
<reference evidence="3 4" key="1">
    <citation type="submission" date="2019-07" db="EMBL/GenBank/DDBJ databases">
        <title>Sphingomonas alkalisoli sp. nov., isolated from rhizosphere soil of Suaedae salsa.</title>
        <authorList>
            <person name="Zhang H."/>
            <person name="Xu L."/>
            <person name="Zhang J.-X."/>
            <person name="Sun J.-Q."/>
        </authorList>
    </citation>
    <scope>NUCLEOTIDE SEQUENCE [LARGE SCALE GENOMIC DNA]</scope>
    <source>
        <strain evidence="3 4">XS-10</strain>
    </source>
</reference>
<dbReference type="RefSeq" id="WP_145847624.1">
    <property type="nucleotide sequence ID" value="NZ_CP042239.1"/>
</dbReference>
<organism evidence="3 4">
    <name type="scientific">Sphingomonas suaedae</name>
    <dbReference type="NCBI Taxonomy" id="2599297"/>
    <lineage>
        <taxon>Bacteria</taxon>
        <taxon>Pseudomonadati</taxon>
        <taxon>Pseudomonadota</taxon>
        <taxon>Alphaproteobacteria</taxon>
        <taxon>Sphingomonadales</taxon>
        <taxon>Sphingomonadaceae</taxon>
        <taxon>Sphingomonas</taxon>
    </lineage>
</organism>
<feature type="chain" id="PRO_5021963582" evidence="1">
    <location>
        <begin position="19"/>
        <end position="179"/>
    </location>
</feature>
<keyword evidence="1" id="KW-0732">Signal</keyword>
<dbReference type="KEGG" id="ssua:FPZ54_12365"/>
<sequence length="179" mass="19397">MIRIVLATTLAFTLPATAQTDPAALPAAERLMTVMGVEAQFEQIFVISAPAMAQNAVAQLEASQTTREMMEALTKGDYARKERVKAILAEEYLAAFRAQKARMVREIAREYAIAFTAAELDELARFFGSGAGAKYVAQQPMLQEKLTKANQRIGIEVGMVATPKAITRAEAELNAGTAE</sequence>
<protein>
    <submittedName>
        <fullName evidence="3">DUF2059 domain-containing protein</fullName>
    </submittedName>
</protein>
<evidence type="ECO:0000313" key="3">
    <source>
        <dbReference type="EMBL" id="QDX26725.1"/>
    </source>
</evidence>
<feature type="domain" description="DUF2059" evidence="2">
    <location>
        <begin position="102"/>
        <end position="154"/>
    </location>
</feature>
<name>A0A518RGZ7_9SPHN</name>
<dbReference type="Proteomes" id="UP000318055">
    <property type="component" value="Chromosome"/>
</dbReference>
<gene>
    <name evidence="3" type="ORF">FPZ54_12365</name>
</gene>
<dbReference type="InterPro" id="IPR018637">
    <property type="entry name" value="DUF2059"/>
</dbReference>